<dbReference type="AlphaFoldDB" id="A0A0J9EAF2"/>
<gene>
    <name evidence="1" type="ORF">AIOL_004753</name>
</gene>
<proteinExistence type="predicted"/>
<dbReference type="Proteomes" id="UP000037178">
    <property type="component" value="Unassembled WGS sequence"/>
</dbReference>
<reference evidence="1 2" key="1">
    <citation type="submission" date="2015-06" db="EMBL/GenBank/DDBJ databases">
        <title>Draft genome sequence of an Alphaproteobacteria species associated to the Mediterranean sponge Oscarella lobularis.</title>
        <authorList>
            <person name="Jourda C."/>
            <person name="Santini S."/>
            <person name="Claverie J.-M."/>
        </authorList>
    </citation>
    <scope>NUCLEOTIDE SEQUENCE [LARGE SCALE GENOMIC DNA]</scope>
    <source>
        <strain evidence="1">IGS</strain>
    </source>
</reference>
<name>A0A0J9EAF2_9RHOB</name>
<protein>
    <submittedName>
        <fullName evidence="1">Uncharacterized protein</fullName>
    </submittedName>
</protein>
<keyword evidence="2" id="KW-1185">Reference proteome</keyword>
<sequence length="48" mass="5135">MMRASLCGGIWEGNSMQVTALGHLDLAARPEWKSDLDNPAYAARATSA</sequence>
<comment type="caution">
    <text evidence="1">The sequence shown here is derived from an EMBL/GenBank/DDBJ whole genome shotgun (WGS) entry which is preliminary data.</text>
</comment>
<evidence type="ECO:0000313" key="1">
    <source>
        <dbReference type="EMBL" id="KMW59770.1"/>
    </source>
</evidence>
<accession>A0A0J9EAF2</accession>
<organism evidence="1 2">
    <name type="scientific">Candidatus Rhodobacter oscarellae</name>
    <dbReference type="NCBI Taxonomy" id="1675527"/>
    <lineage>
        <taxon>Bacteria</taxon>
        <taxon>Pseudomonadati</taxon>
        <taxon>Pseudomonadota</taxon>
        <taxon>Alphaproteobacteria</taxon>
        <taxon>Rhodobacterales</taxon>
        <taxon>Rhodobacter group</taxon>
        <taxon>Rhodobacter</taxon>
    </lineage>
</organism>
<evidence type="ECO:0000313" key="2">
    <source>
        <dbReference type="Proteomes" id="UP000037178"/>
    </source>
</evidence>
<dbReference type="EMBL" id="LFTY01000002">
    <property type="protein sequence ID" value="KMW59770.1"/>
    <property type="molecule type" value="Genomic_DNA"/>
</dbReference>